<evidence type="ECO:0000313" key="1">
    <source>
        <dbReference type="EMBL" id="MFC3998444.1"/>
    </source>
</evidence>
<dbReference type="RefSeq" id="WP_378536275.1">
    <property type="nucleotide sequence ID" value="NZ_JBHSBH010000013.1"/>
</dbReference>
<proteinExistence type="predicted"/>
<dbReference type="InterPro" id="IPR021373">
    <property type="entry name" value="DUF2993"/>
</dbReference>
<comment type="caution">
    <text evidence="1">The sequence shown here is derived from an EMBL/GenBank/DDBJ whole genome shotgun (WGS) entry which is preliminary data.</text>
</comment>
<name>A0ABV8FSS6_9ACTN</name>
<evidence type="ECO:0000313" key="2">
    <source>
        <dbReference type="Proteomes" id="UP001595847"/>
    </source>
</evidence>
<sequence length="230" mass="24562">MRKFLVFLVFLLIMVAVADRGLHYAAQSEIATRVGQQYEMASEPEVTIGGFPFLTQAIGGEYSEIHIVTGAITVEDIQLERVDVTAREVRAPLADLLTEPNVVAGSAEAKVMLPYSELQRRLPEGIVIENENGSPRMTGDLAEGGFSVPVSADLEVAIEDDTITVTPTDLQVGESQFDIASVAQERLTLSFPVPQLPFGLQVTGIEALPNGVEVSAEGTDVPLVGGDPQA</sequence>
<accession>A0ABV8FSS6</accession>
<reference evidence="2" key="1">
    <citation type="journal article" date="2019" name="Int. J. Syst. Evol. Microbiol.">
        <title>The Global Catalogue of Microorganisms (GCM) 10K type strain sequencing project: providing services to taxonomists for standard genome sequencing and annotation.</title>
        <authorList>
            <consortium name="The Broad Institute Genomics Platform"/>
            <consortium name="The Broad Institute Genome Sequencing Center for Infectious Disease"/>
            <person name="Wu L."/>
            <person name="Ma J."/>
        </authorList>
    </citation>
    <scope>NUCLEOTIDE SEQUENCE [LARGE SCALE GENOMIC DNA]</scope>
    <source>
        <strain evidence="2">TBRC 1826</strain>
    </source>
</reference>
<protein>
    <submittedName>
        <fullName evidence="1">DUF2993 domain-containing protein</fullName>
    </submittedName>
</protein>
<organism evidence="1 2">
    <name type="scientific">Nocardiopsis sediminis</name>
    <dbReference type="NCBI Taxonomy" id="1778267"/>
    <lineage>
        <taxon>Bacteria</taxon>
        <taxon>Bacillati</taxon>
        <taxon>Actinomycetota</taxon>
        <taxon>Actinomycetes</taxon>
        <taxon>Streptosporangiales</taxon>
        <taxon>Nocardiopsidaceae</taxon>
        <taxon>Nocardiopsis</taxon>
    </lineage>
</organism>
<keyword evidence="2" id="KW-1185">Reference proteome</keyword>
<gene>
    <name evidence="1" type="ORF">ACFOVU_21135</name>
</gene>
<dbReference type="EMBL" id="JBHSBH010000013">
    <property type="protein sequence ID" value="MFC3998444.1"/>
    <property type="molecule type" value="Genomic_DNA"/>
</dbReference>
<dbReference type="Proteomes" id="UP001595847">
    <property type="component" value="Unassembled WGS sequence"/>
</dbReference>
<dbReference type="Pfam" id="PF11209">
    <property type="entry name" value="LmeA"/>
    <property type="match status" value="1"/>
</dbReference>